<dbReference type="CDD" id="cd00077">
    <property type="entry name" value="HDc"/>
    <property type="match status" value="1"/>
</dbReference>
<protein>
    <recommendedName>
        <fullName evidence="3">Phosphodiesterase</fullName>
        <ecNumber evidence="3">3.1.4.-</ecNumber>
    </recommendedName>
</protein>
<feature type="region of interest" description="Disordered" evidence="4">
    <location>
        <begin position="551"/>
        <end position="613"/>
    </location>
</feature>
<dbReference type="AlphaFoldDB" id="A0AAW1NQB6"/>
<dbReference type="PROSITE" id="PS00126">
    <property type="entry name" value="PDEASE_I_1"/>
    <property type="match status" value="1"/>
</dbReference>
<evidence type="ECO:0000259" key="5">
    <source>
        <dbReference type="PROSITE" id="PS51845"/>
    </source>
</evidence>
<keyword evidence="7" id="KW-1185">Reference proteome</keyword>
<feature type="compositionally biased region" description="Basic and acidic residues" evidence="4">
    <location>
        <begin position="553"/>
        <end position="563"/>
    </location>
</feature>
<dbReference type="GO" id="GO:0046872">
    <property type="term" value="F:metal ion binding"/>
    <property type="evidence" value="ECO:0007669"/>
    <property type="project" value="UniProtKB-KW"/>
</dbReference>
<dbReference type="EMBL" id="JALJOQ010000138">
    <property type="protein sequence ID" value="KAK9794400.1"/>
    <property type="molecule type" value="Genomic_DNA"/>
</dbReference>
<feature type="domain" description="PDEase" evidence="5">
    <location>
        <begin position="171"/>
        <end position="552"/>
    </location>
</feature>
<accession>A0AAW1NQB6</accession>
<dbReference type="SUPFAM" id="SSF109604">
    <property type="entry name" value="HD-domain/PDEase-like"/>
    <property type="match status" value="1"/>
</dbReference>
<feature type="region of interest" description="Disordered" evidence="4">
    <location>
        <begin position="130"/>
        <end position="166"/>
    </location>
</feature>
<gene>
    <name evidence="6" type="ORF">WJX73_010447</name>
</gene>
<keyword evidence="2 3" id="KW-0378">Hydrolase</keyword>
<evidence type="ECO:0000256" key="3">
    <source>
        <dbReference type="RuleBase" id="RU363067"/>
    </source>
</evidence>
<evidence type="ECO:0000313" key="7">
    <source>
        <dbReference type="Proteomes" id="UP001465755"/>
    </source>
</evidence>
<feature type="compositionally biased region" description="Polar residues" evidence="4">
    <location>
        <begin position="564"/>
        <end position="576"/>
    </location>
</feature>
<feature type="region of interest" description="Disordered" evidence="4">
    <location>
        <begin position="399"/>
        <end position="439"/>
    </location>
</feature>
<evidence type="ECO:0000256" key="1">
    <source>
        <dbReference type="ARBA" id="ARBA00022723"/>
    </source>
</evidence>
<organism evidence="6 7">
    <name type="scientific">Symbiochloris irregularis</name>
    <dbReference type="NCBI Taxonomy" id="706552"/>
    <lineage>
        <taxon>Eukaryota</taxon>
        <taxon>Viridiplantae</taxon>
        <taxon>Chlorophyta</taxon>
        <taxon>core chlorophytes</taxon>
        <taxon>Trebouxiophyceae</taxon>
        <taxon>Trebouxiales</taxon>
        <taxon>Trebouxiaceae</taxon>
        <taxon>Symbiochloris</taxon>
    </lineage>
</organism>
<feature type="compositionally biased region" description="Low complexity" evidence="4">
    <location>
        <begin position="423"/>
        <end position="438"/>
    </location>
</feature>
<dbReference type="InterPro" id="IPR002073">
    <property type="entry name" value="PDEase_catalytic_dom"/>
</dbReference>
<dbReference type="Pfam" id="PF00233">
    <property type="entry name" value="PDEase_I"/>
    <property type="match status" value="1"/>
</dbReference>
<feature type="region of interest" description="Disordered" evidence="4">
    <location>
        <begin position="1"/>
        <end position="21"/>
    </location>
</feature>
<comment type="caution">
    <text evidence="6">The sequence shown here is derived from an EMBL/GenBank/DDBJ whole genome shotgun (WGS) entry which is preliminary data.</text>
</comment>
<dbReference type="GO" id="GO:0004114">
    <property type="term" value="F:3',5'-cyclic-nucleotide phosphodiesterase activity"/>
    <property type="evidence" value="ECO:0007669"/>
    <property type="project" value="InterPro"/>
</dbReference>
<dbReference type="EC" id="3.1.4.-" evidence="3"/>
<dbReference type="PANTHER" id="PTHR11347">
    <property type="entry name" value="CYCLIC NUCLEOTIDE PHOSPHODIESTERASE"/>
    <property type="match status" value="1"/>
</dbReference>
<proteinExistence type="inferred from homology"/>
<sequence length="649" mass="71397">MDGPRPRLAELQPKRFPPPHVQLPRSRLLHDAIFSPGTPASHDLPGNEDDNVPDAGAGLLWQTLEVLQAMSVGDQTNKDLVLSLYQRLASGEYSITSTHAARAAHITERIDAAGHLKDVKAYLAKELGAQNMAPVSPDPTDKRSVSNDSIENADSHLENGSDYDSDDTSSAVRYFPNLLIPEVDRILRTADYWQFNAFHLREATNDQPLSTLCFWLLQTTGLIREFDLDATRLARFLRALESHYSSQTTVLYHSRTHAADVLQSMHVLLTQGGLAELLAGGPCGHRDSNTQLSLLAAYIAAAVHDVNHMGLTNDFLVRTGHPLALTYNDASPNENHHVSSAYALMKKPENNFMRRMSKKNAAALRKMIIELVLATDMQKHVAIHTALQTRLAVMQAAERAPRELKRSMNGLDRSFKERRSRMSSPLSPSSPGSPSPSGNVLNESDRILLLQGGLKIADLGHLQAPWAIHKEWVERMEEEQFRQGDMEKQLRLPVSPLMDRTKEGITKLQAGFFDFVVVPLLRTFVAICPQTQEALDLIELNRVHWVKLAEASSQKEEEARRSTADGSQPASPSGSPRRSFKGVGAPPPRIDPALKLSGVGGKGSPGRFQGARADRAEDTIGALSRAGSAALADREELAQRKLSWGATSE</sequence>
<evidence type="ECO:0000256" key="4">
    <source>
        <dbReference type="SAM" id="MobiDB-lite"/>
    </source>
</evidence>
<dbReference type="GO" id="GO:0007165">
    <property type="term" value="P:signal transduction"/>
    <property type="evidence" value="ECO:0007669"/>
    <property type="project" value="InterPro"/>
</dbReference>
<dbReference type="InterPro" id="IPR036971">
    <property type="entry name" value="PDEase_catalytic_dom_sf"/>
</dbReference>
<dbReference type="InterPro" id="IPR003607">
    <property type="entry name" value="HD/PDEase_dom"/>
</dbReference>
<dbReference type="PROSITE" id="PS51845">
    <property type="entry name" value="PDEASE_I_2"/>
    <property type="match status" value="1"/>
</dbReference>
<reference evidence="6 7" key="1">
    <citation type="journal article" date="2024" name="Nat. Commun.">
        <title>Phylogenomics reveals the evolutionary origins of lichenization in chlorophyte algae.</title>
        <authorList>
            <person name="Puginier C."/>
            <person name="Libourel C."/>
            <person name="Otte J."/>
            <person name="Skaloud P."/>
            <person name="Haon M."/>
            <person name="Grisel S."/>
            <person name="Petersen M."/>
            <person name="Berrin J.G."/>
            <person name="Delaux P.M."/>
            <person name="Dal Grande F."/>
            <person name="Keller J."/>
        </authorList>
    </citation>
    <scope>NUCLEOTIDE SEQUENCE [LARGE SCALE GENOMIC DNA]</scope>
    <source>
        <strain evidence="6 7">SAG 2036</strain>
    </source>
</reference>
<comment type="similarity">
    <text evidence="3">Belongs to the cyclic nucleotide phosphodiesterase family.</text>
</comment>
<comment type="cofactor">
    <cofactor evidence="3">
        <name>a divalent metal cation</name>
        <dbReference type="ChEBI" id="CHEBI:60240"/>
    </cofactor>
    <text evidence="3">Binds 2 divalent metal cations per subunit. Site 1 may preferentially bind zinc ions, while site 2 has a preference for magnesium and/or manganese ions.</text>
</comment>
<evidence type="ECO:0000313" key="6">
    <source>
        <dbReference type="EMBL" id="KAK9794400.1"/>
    </source>
</evidence>
<keyword evidence="1 3" id="KW-0479">Metal-binding</keyword>
<evidence type="ECO:0000256" key="2">
    <source>
        <dbReference type="ARBA" id="ARBA00022801"/>
    </source>
</evidence>
<name>A0AAW1NQB6_9CHLO</name>
<dbReference type="Proteomes" id="UP001465755">
    <property type="component" value="Unassembled WGS sequence"/>
</dbReference>
<dbReference type="Gene3D" id="1.10.1300.10">
    <property type="entry name" value="3'5'-cyclic nucleotide phosphodiesterase, catalytic domain"/>
    <property type="match status" value="1"/>
</dbReference>
<dbReference type="InterPro" id="IPR023174">
    <property type="entry name" value="PDEase_CS"/>
</dbReference>